<dbReference type="OrthoDB" id="982554at2"/>
<evidence type="ECO:0000313" key="4">
    <source>
        <dbReference type="Proteomes" id="UP000266644"/>
    </source>
</evidence>
<proteinExistence type="predicted"/>
<dbReference type="EMBL" id="QRJE01000024">
    <property type="protein sequence ID" value="RHH09399.1"/>
    <property type="molecule type" value="Genomic_DNA"/>
</dbReference>
<protein>
    <submittedName>
        <fullName evidence="2">6-bladed beta-propeller</fullName>
    </submittedName>
</protein>
<dbReference type="EMBL" id="CP036546">
    <property type="protein sequence ID" value="QCQ43927.1"/>
    <property type="molecule type" value="Genomic_DNA"/>
</dbReference>
<evidence type="ECO:0000313" key="1">
    <source>
        <dbReference type="EMBL" id="QCQ43927.1"/>
    </source>
</evidence>
<dbReference type="Proteomes" id="UP000266644">
    <property type="component" value="Unassembled WGS sequence"/>
</dbReference>
<evidence type="ECO:0000313" key="2">
    <source>
        <dbReference type="EMBL" id="RHH09399.1"/>
    </source>
</evidence>
<organism evidence="2 4">
    <name type="scientific">Bacteroides fragilis</name>
    <dbReference type="NCBI Taxonomy" id="817"/>
    <lineage>
        <taxon>Bacteria</taxon>
        <taxon>Pseudomonadati</taxon>
        <taxon>Bacteroidota</taxon>
        <taxon>Bacteroidia</taxon>
        <taxon>Bacteroidales</taxon>
        <taxon>Bacteroidaceae</taxon>
        <taxon>Bacteroides</taxon>
    </lineage>
</organism>
<dbReference type="Pfam" id="PF17170">
    <property type="entry name" value="DUF5128"/>
    <property type="match status" value="1"/>
</dbReference>
<dbReference type="Proteomes" id="UP000036847">
    <property type="component" value="Chromosome"/>
</dbReference>
<dbReference type="AlphaFoldDB" id="A0A396BWU4"/>
<evidence type="ECO:0000313" key="3">
    <source>
        <dbReference type="Proteomes" id="UP000036847"/>
    </source>
</evidence>
<sequence>MKLFISSLFLIFCVSCSSRQEDRSEEEPLYTLDVSSVDKTVCEIPLSDLLESFEIVKLENRPEAFSKIWSWFIDKDFIGLFSRPDPLKLFTREGKFICSIGGVGEGPGEYFSVIHASFDKSYNRAYLSDFRGNKIKVYELSSGTFLPKETILLPEPCNFPIFYMDPEEKELMVFHIPFQASKTNTHYKKTNVNFGWVQDFKGNVLQAIPAEQYAIPLNMGSSVHFDMFQGDPPVFAVHLADIRATRNDTLYHYDKARNELIPRFTTNLPSDPLYLIKVMETPLYYYAYGQKYTVELNPEYLEKLWTIQVNKSTKEAKYVKVINDYLGGTEFEFSFFLGCIGGNYFFKSYEPLELKDLLEGVLQNNTFLSDKKRRELTKLKDSLHENDNNVLLIGKLKTRY</sequence>
<accession>A0A396BWU4</accession>
<reference evidence="1 3" key="3">
    <citation type="submission" date="2019-03" db="EMBL/GenBank/DDBJ databases">
        <title>Complete genome assembly of MDR B. fragilis.</title>
        <authorList>
            <person name="Sydenham T.V."/>
            <person name="Hasman H."/>
            <person name="Justesen U.S."/>
        </authorList>
    </citation>
    <scope>NUCLEOTIDE SEQUENCE [LARGE SCALE GENOMIC DNA]</scope>
    <source>
        <strain evidence="1 3">DCMSKEJBY0001B</strain>
    </source>
</reference>
<gene>
    <name evidence="2" type="ORF">DW228_15040</name>
    <name evidence="1" type="ORF">EC80_003165</name>
</gene>
<dbReference type="RefSeq" id="WP_122330442.1">
    <property type="nucleotide sequence ID" value="NZ_CAXSXC010000020.1"/>
</dbReference>
<reference evidence="1" key="1">
    <citation type="book" date="2014" name="THE 24TH EUROPEAN CONGRESS OF CLINICAL MICROBIOLOGY AND INFECTIOUS DISEASES" publisher="ECCMID 2014" city="Barcelona, Spain">
        <title>Identification of resistance genes in three multidrug-resistant Bacteroides fragilis isolates by whole genome sequencing.</title>
        <editorList>
            <person name="Unknown"/>
            <person name="A."/>
        </editorList>
        <authorList>
            <person name="Sydenham T.V."/>
            <person name="Hasman H."/>
            <person name="Wang M."/>
            <person name="Soki J."/>
            <person name="Nagy E."/>
            <person name="Justesen U.S."/>
        </authorList>
    </citation>
    <scope>NUCLEOTIDE SEQUENCE</scope>
    <source>
        <strain evidence="1">DCMSKEJBY0001B</strain>
    </source>
</reference>
<reference evidence="2 4" key="2">
    <citation type="submission" date="2018-08" db="EMBL/GenBank/DDBJ databases">
        <title>A genome reference for cultivated species of the human gut microbiota.</title>
        <authorList>
            <person name="Zou Y."/>
            <person name="Xue W."/>
            <person name="Luo G."/>
        </authorList>
    </citation>
    <scope>NUCLEOTIDE SEQUENCE [LARGE SCALE GENOMIC DNA]</scope>
    <source>
        <strain evidence="2 4">AM18-6</strain>
    </source>
</reference>
<name>A0A396BWU4_BACFG</name>